<dbReference type="SUPFAM" id="SSF103473">
    <property type="entry name" value="MFS general substrate transporter"/>
    <property type="match status" value="1"/>
</dbReference>
<comment type="subcellular location">
    <subcellularLocation>
        <location evidence="1">Cell membrane</location>
        <topology evidence="1">Multi-pass membrane protein</topology>
    </subcellularLocation>
</comment>
<accession>A0ABS4GPB5</accession>
<proteinExistence type="predicted"/>
<dbReference type="Proteomes" id="UP001519343">
    <property type="component" value="Unassembled WGS sequence"/>
</dbReference>
<gene>
    <name evidence="9" type="ORF">J2Z37_002120</name>
</gene>
<dbReference type="Gene3D" id="1.20.1720.10">
    <property type="entry name" value="Multidrug resistance protein D"/>
    <property type="match status" value="1"/>
</dbReference>
<keyword evidence="4 7" id="KW-0812">Transmembrane</keyword>
<feature type="transmembrane region" description="Helical" evidence="7">
    <location>
        <begin position="257"/>
        <end position="280"/>
    </location>
</feature>
<sequence>MESAKLRWCLFLILTGTFLVPLNSTMIAVGLPIIAEELRVSLAEASWIITVYLIVMTVTQPMAGKLGDMYGYRRLFLVGMGLFLVASVLCIVSDNLVWLILFRGLQAMGGALCTPNATAILRYLIAKERLAKTLGVFGFSMGIGAAVGPLLGAYLIDWWGWTSIFWVNIPFALVCLGGCFWLLPKLANQREAQLDLLGSLFLGCTLVMLVLLVTHPEYIAFWTVLLCLVSLVLFFLQERRCPYPLIDFVLFRNRLFTCANLSILLSNTVMYSTILVMPIMLENLFGYTLPEVGMMLFAFSLSMSVSSWLGGQISERMGTRWMIMLSFLLSVMATGGYLSFLWLHAAAYMTFVLLLGGLGAGIGLSAMQNASLQSVPRTVSGVASGIYSTFRYIGGMCASVMVSLMFGFHWLFIVLMAISVVGVVVGHGSTLSPSSRKQAEGGVQAG</sequence>
<feature type="transmembrane region" description="Helical" evidence="7">
    <location>
        <begin position="292"/>
        <end position="309"/>
    </location>
</feature>
<keyword evidence="10" id="KW-1185">Reference proteome</keyword>
<evidence type="ECO:0000256" key="6">
    <source>
        <dbReference type="ARBA" id="ARBA00023136"/>
    </source>
</evidence>
<evidence type="ECO:0000313" key="10">
    <source>
        <dbReference type="Proteomes" id="UP001519343"/>
    </source>
</evidence>
<dbReference type="Gene3D" id="1.20.1250.20">
    <property type="entry name" value="MFS general substrate transporter like domains"/>
    <property type="match status" value="1"/>
</dbReference>
<dbReference type="PROSITE" id="PS50850">
    <property type="entry name" value="MFS"/>
    <property type="match status" value="1"/>
</dbReference>
<dbReference type="EMBL" id="JAGGKT010000005">
    <property type="protein sequence ID" value="MBP1932119.1"/>
    <property type="molecule type" value="Genomic_DNA"/>
</dbReference>
<keyword evidence="6 7" id="KW-0472">Membrane</keyword>
<dbReference type="PRINTS" id="PR01036">
    <property type="entry name" value="TCRTETB"/>
</dbReference>
<dbReference type="CDD" id="cd17321">
    <property type="entry name" value="MFS_MMR_MDR_like"/>
    <property type="match status" value="1"/>
</dbReference>
<organism evidence="9 10">
    <name type="scientific">Ammoniphilus resinae</name>
    <dbReference type="NCBI Taxonomy" id="861532"/>
    <lineage>
        <taxon>Bacteria</taxon>
        <taxon>Bacillati</taxon>
        <taxon>Bacillota</taxon>
        <taxon>Bacilli</taxon>
        <taxon>Bacillales</taxon>
        <taxon>Paenibacillaceae</taxon>
        <taxon>Aneurinibacillus group</taxon>
        <taxon>Ammoniphilus</taxon>
    </lineage>
</organism>
<feature type="transmembrane region" description="Helical" evidence="7">
    <location>
        <begin position="379"/>
        <end position="402"/>
    </location>
</feature>
<keyword evidence="5 7" id="KW-1133">Transmembrane helix</keyword>
<dbReference type="InterPro" id="IPR011701">
    <property type="entry name" value="MFS"/>
</dbReference>
<feature type="transmembrane region" description="Helical" evidence="7">
    <location>
        <begin position="46"/>
        <end position="63"/>
    </location>
</feature>
<evidence type="ECO:0000256" key="3">
    <source>
        <dbReference type="ARBA" id="ARBA00022475"/>
    </source>
</evidence>
<dbReference type="PANTHER" id="PTHR42718:SF46">
    <property type="entry name" value="BLR6921 PROTEIN"/>
    <property type="match status" value="1"/>
</dbReference>
<evidence type="ECO:0000259" key="8">
    <source>
        <dbReference type="PROSITE" id="PS50850"/>
    </source>
</evidence>
<dbReference type="PANTHER" id="PTHR42718">
    <property type="entry name" value="MAJOR FACILITATOR SUPERFAMILY MULTIDRUG TRANSPORTER MFSC"/>
    <property type="match status" value="1"/>
</dbReference>
<feature type="transmembrane region" description="Helical" evidence="7">
    <location>
        <begin position="219"/>
        <end position="236"/>
    </location>
</feature>
<feature type="transmembrane region" description="Helical" evidence="7">
    <location>
        <begin position="162"/>
        <end position="183"/>
    </location>
</feature>
<protein>
    <submittedName>
        <fullName evidence="9">EmrB/QacA subfamily drug resistance transporter</fullName>
    </submittedName>
</protein>
<feature type="transmembrane region" description="Helical" evidence="7">
    <location>
        <begin position="346"/>
        <end position="367"/>
    </location>
</feature>
<feature type="transmembrane region" description="Helical" evidence="7">
    <location>
        <begin position="195"/>
        <end position="213"/>
    </location>
</feature>
<name>A0ABS4GPB5_9BACL</name>
<keyword evidence="3" id="KW-1003">Cell membrane</keyword>
<evidence type="ECO:0000256" key="2">
    <source>
        <dbReference type="ARBA" id="ARBA00022448"/>
    </source>
</evidence>
<feature type="domain" description="Major facilitator superfamily (MFS) profile" evidence="8">
    <location>
        <begin position="9"/>
        <end position="434"/>
    </location>
</feature>
<keyword evidence="2" id="KW-0813">Transport</keyword>
<comment type="caution">
    <text evidence="9">The sequence shown here is derived from an EMBL/GenBank/DDBJ whole genome shotgun (WGS) entry which is preliminary data.</text>
</comment>
<dbReference type="Pfam" id="PF07690">
    <property type="entry name" value="MFS_1"/>
    <property type="match status" value="1"/>
</dbReference>
<feature type="transmembrane region" description="Helical" evidence="7">
    <location>
        <begin position="408"/>
        <end position="428"/>
    </location>
</feature>
<dbReference type="InterPro" id="IPR020846">
    <property type="entry name" value="MFS_dom"/>
</dbReference>
<evidence type="ECO:0000256" key="5">
    <source>
        <dbReference type="ARBA" id="ARBA00022989"/>
    </source>
</evidence>
<feature type="transmembrane region" description="Helical" evidence="7">
    <location>
        <begin position="137"/>
        <end position="156"/>
    </location>
</feature>
<feature type="transmembrane region" description="Helical" evidence="7">
    <location>
        <begin position="321"/>
        <end position="340"/>
    </location>
</feature>
<feature type="transmembrane region" description="Helical" evidence="7">
    <location>
        <begin position="75"/>
        <end position="101"/>
    </location>
</feature>
<evidence type="ECO:0000256" key="1">
    <source>
        <dbReference type="ARBA" id="ARBA00004651"/>
    </source>
</evidence>
<evidence type="ECO:0000313" key="9">
    <source>
        <dbReference type="EMBL" id="MBP1932119.1"/>
    </source>
</evidence>
<evidence type="ECO:0000256" key="7">
    <source>
        <dbReference type="SAM" id="Phobius"/>
    </source>
</evidence>
<evidence type="ECO:0000256" key="4">
    <source>
        <dbReference type="ARBA" id="ARBA00022692"/>
    </source>
</evidence>
<dbReference type="RefSeq" id="WP_245203722.1">
    <property type="nucleotide sequence ID" value="NZ_JAGGKT010000005.1"/>
</dbReference>
<reference evidence="9 10" key="1">
    <citation type="submission" date="2021-03" db="EMBL/GenBank/DDBJ databases">
        <title>Genomic Encyclopedia of Type Strains, Phase IV (KMG-IV): sequencing the most valuable type-strain genomes for metagenomic binning, comparative biology and taxonomic classification.</title>
        <authorList>
            <person name="Goeker M."/>
        </authorList>
    </citation>
    <scope>NUCLEOTIDE SEQUENCE [LARGE SCALE GENOMIC DNA]</scope>
    <source>
        <strain evidence="9 10">DSM 24738</strain>
    </source>
</reference>
<dbReference type="InterPro" id="IPR036259">
    <property type="entry name" value="MFS_trans_sf"/>
</dbReference>